<dbReference type="OrthoDB" id="9802794at2"/>
<dbReference type="Proteomes" id="UP000218181">
    <property type="component" value="Unassembled WGS sequence"/>
</dbReference>
<evidence type="ECO:0000313" key="3">
    <source>
        <dbReference type="Proteomes" id="UP000218181"/>
    </source>
</evidence>
<organism evidence="2 3">
    <name type="scientific">Lactococcus fujiensis JCM 16395</name>
    <dbReference type="NCBI Taxonomy" id="1291764"/>
    <lineage>
        <taxon>Bacteria</taxon>
        <taxon>Bacillati</taxon>
        <taxon>Bacillota</taxon>
        <taxon>Bacilli</taxon>
        <taxon>Lactobacillales</taxon>
        <taxon>Streptococcaceae</taxon>
        <taxon>Lactococcus</taxon>
    </lineage>
</organism>
<sequence>MKKIGVYFGTFAPMHIGHLHQVYKAAFENDEVLLVASGFDDDRGAKIGLDLNRRVSALTEFFSDESHIHVVKLDENDLPPMPDGWDEWTSRLLEFVHSIAEGEIFKATFYVGEEEYVTELRKRFPLNENTYLAKIADRSNIPISATQIRSQPQKNWEKIIPTFQPYFVKRVKIKTVNADLLILRLNKLFANSGVQFVSTATPIYDLELECHQRQLLQDFYTIIDQVNKIYDLEVLRLK</sequence>
<protein>
    <recommendedName>
        <fullName evidence="1">Cytidyltransferase-like domain-containing protein</fullName>
    </recommendedName>
</protein>
<proteinExistence type="predicted"/>
<dbReference type="PANTHER" id="PTHR37512:SF1">
    <property type="entry name" value="NADR_TTD14 AAA DOMAIN-CONTAINING PROTEIN"/>
    <property type="match status" value="1"/>
</dbReference>
<feature type="domain" description="Cytidyltransferase-like" evidence="1">
    <location>
        <begin position="6"/>
        <end position="149"/>
    </location>
</feature>
<dbReference type="SUPFAM" id="SSF52374">
    <property type="entry name" value="Nucleotidylyl transferase"/>
    <property type="match status" value="1"/>
</dbReference>
<dbReference type="InterPro" id="IPR004821">
    <property type="entry name" value="Cyt_trans-like"/>
</dbReference>
<keyword evidence="3" id="KW-1185">Reference proteome</keyword>
<dbReference type="GO" id="GO:0003824">
    <property type="term" value="F:catalytic activity"/>
    <property type="evidence" value="ECO:0007669"/>
    <property type="project" value="InterPro"/>
</dbReference>
<name>A0A2A5RN49_9LACT</name>
<accession>A0A2A5RN49</accession>
<dbReference type="Pfam" id="PF01467">
    <property type="entry name" value="CTP_transf_like"/>
    <property type="match status" value="1"/>
</dbReference>
<dbReference type="NCBIfam" id="TIGR00125">
    <property type="entry name" value="cyt_tran_rel"/>
    <property type="match status" value="1"/>
</dbReference>
<dbReference type="PANTHER" id="PTHR37512">
    <property type="entry name" value="TRIFUNCTIONAL NAD BIOSYNTHESIS/REGULATOR PROTEIN NADR"/>
    <property type="match status" value="1"/>
</dbReference>
<comment type="caution">
    <text evidence="2">The sequence shown here is derived from an EMBL/GenBank/DDBJ whole genome shotgun (WGS) entry which is preliminary data.</text>
</comment>
<dbReference type="AlphaFoldDB" id="A0A2A5RN49"/>
<dbReference type="InterPro" id="IPR014729">
    <property type="entry name" value="Rossmann-like_a/b/a_fold"/>
</dbReference>
<dbReference type="Gene3D" id="3.40.50.620">
    <property type="entry name" value="HUPs"/>
    <property type="match status" value="1"/>
</dbReference>
<evidence type="ECO:0000259" key="1">
    <source>
        <dbReference type="Pfam" id="PF01467"/>
    </source>
</evidence>
<dbReference type="STRING" id="1291764.GCA_001311235_00719"/>
<evidence type="ECO:0000313" key="2">
    <source>
        <dbReference type="EMBL" id="PCS00733.1"/>
    </source>
</evidence>
<dbReference type="RefSeq" id="WP_096817549.1">
    <property type="nucleotide sequence ID" value="NZ_JXJU01000003.1"/>
</dbReference>
<gene>
    <name evidence="2" type="ORF">RT41_GL001115</name>
</gene>
<reference evidence="2 3" key="1">
    <citation type="submission" date="2014-12" db="EMBL/GenBank/DDBJ databases">
        <title>Draft genome sequences of 10 type strains of Lactococcus.</title>
        <authorList>
            <person name="Sun Z."/>
            <person name="Zhong Z."/>
            <person name="Liu W."/>
            <person name="Zhang W."/>
            <person name="Zhang H."/>
        </authorList>
    </citation>
    <scope>NUCLEOTIDE SEQUENCE [LARGE SCALE GENOMIC DNA]</scope>
    <source>
        <strain evidence="2 3">JCM 16395</strain>
    </source>
</reference>
<dbReference type="InterPro" id="IPR052735">
    <property type="entry name" value="NAD_biosynth-regulator"/>
</dbReference>
<dbReference type="EMBL" id="JXJU01000003">
    <property type="protein sequence ID" value="PCS00733.1"/>
    <property type="molecule type" value="Genomic_DNA"/>
</dbReference>